<protein>
    <recommendedName>
        <fullName evidence="2">diguanylate cyclase</fullName>
        <ecNumber evidence="2">2.7.7.65</ecNumber>
    </recommendedName>
</protein>
<dbReference type="EC" id="2.7.7.65" evidence="2"/>
<dbReference type="InterPro" id="IPR043128">
    <property type="entry name" value="Rev_trsase/Diguanyl_cyclase"/>
</dbReference>
<dbReference type="GO" id="GO:0043709">
    <property type="term" value="P:cell adhesion involved in single-species biofilm formation"/>
    <property type="evidence" value="ECO:0007669"/>
    <property type="project" value="TreeGrafter"/>
</dbReference>
<sequence length="490" mass="53481">MKTQQWTPRIYALLLAAQLWVVALAPADALLRSYLLVVAMYGLTLCLCWQRSRLSVTHNRPFWRILLLALCAKLAAYALLAADAWVHTDGTLVAVDPAFHFCVSALLMVVAASYNPGSPVARWTNLIDGILAASIAWLFYDLLHVQLPPSGQSPAAALFLSRMFDGMDLFVAAFATLRLLASRRADERRFFFVLASYAWLDALCAGAHNRLILASESYLPELLHAVPPAVLGVLLSRRRAWLRGYRPSRLTVNLTASIVPFALSLALTGLALVLLPSEPVLARVMILLAVVAYGARNALLTAHHLSVEDERRVLRRSLQQSVFQDELTGLANRRGIQRALERAWERAVEQGEALAVAMMDIDHFKAFNDTYGHLAGDDCLSAVGATLRNGALAHAGVTVGRYGGEEFLMLFEGTAAERAGEIVEALRARVGGLQILHAGNHPSRTVTASAGVAAFQRGRHRDLERLLKAADEALYEAKAAGRNRLGRAEG</sequence>
<dbReference type="PANTHER" id="PTHR45138:SF9">
    <property type="entry name" value="DIGUANYLATE CYCLASE DGCM-RELATED"/>
    <property type="match status" value="1"/>
</dbReference>
<evidence type="ECO:0000256" key="3">
    <source>
        <dbReference type="ARBA" id="ARBA00034247"/>
    </source>
</evidence>
<dbReference type="RefSeq" id="WP_109721829.1">
    <property type="nucleotide sequence ID" value="NZ_MSZV01000001.1"/>
</dbReference>
<feature type="transmembrane region" description="Helical" evidence="4">
    <location>
        <begin position="281"/>
        <end position="302"/>
    </location>
</feature>
<accession>A0A316IJU2</accession>
<dbReference type="Proteomes" id="UP000245812">
    <property type="component" value="Unassembled WGS sequence"/>
</dbReference>
<evidence type="ECO:0000256" key="4">
    <source>
        <dbReference type="SAM" id="Phobius"/>
    </source>
</evidence>
<evidence type="ECO:0000313" key="6">
    <source>
        <dbReference type="EMBL" id="PWK92774.1"/>
    </source>
</evidence>
<evidence type="ECO:0000259" key="5">
    <source>
        <dbReference type="PROSITE" id="PS50887"/>
    </source>
</evidence>
<dbReference type="CDD" id="cd01949">
    <property type="entry name" value="GGDEF"/>
    <property type="match status" value="1"/>
</dbReference>
<comment type="caution">
    <text evidence="6">The sequence shown here is derived from an EMBL/GenBank/DDBJ whole genome shotgun (WGS) entry which is preliminary data.</text>
</comment>
<evidence type="ECO:0000313" key="7">
    <source>
        <dbReference type="Proteomes" id="UP000245812"/>
    </source>
</evidence>
<feature type="transmembrane region" description="Helical" evidence="4">
    <location>
        <begin position="163"/>
        <end position="181"/>
    </location>
</feature>
<dbReference type="FunFam" id="3.30.70.270:FF:000001">
    <property type="entry name" value="Diguanylate cyclase domain protein"/>
    <property type="match status" value="1"/>
</dbReference>
<dbReference type="EMBL" id="QGHC01000001">
    <property type="protein sequence ID" value="PWK92774.1"/>
    <property type="molecule type" value="Genomic_DNA"/>
</dbReference>
<keyword evidence="4" id="KW-1133">Transmembrane helix</keyword>
<feature type="transmembrane region" description="Helical" evidence="4">
    <location>
        <begin position="126"/>
        <end position="143"/>
    </location>
</feature>
<keyword evidence="7" id="KW-1185">Reference proteome</keyword>
<dbReference type="PANTHER" id="PTHR45138">
    <property type="entry name" value="REGULATORY COMPONENTS OF SENSORY TRANSDUCTION SYSTEM"/>
    <property type="match status" value="1"/>
</dbReference>
<evidence type="ECO:0000256" key="1">
    <source>
        <dbReference type="ARBA" id="ARBA00001946"/>
    </source>
</evidence>
<keyword evidence="4" id="KW-0472">Membrane</keyword>
<feature type="transmembrane region" description="Helical" evidence="4">
    <location>
        <begin position="218"/>
        <end position="235"/>
    </location>
</feature>
<dbReference type="GO" id="GO:1902201">
    <property type="term" value="P:negative regulation of bacterial-type flagellum-dependent cell motility"/>
    <property type="evidence" value="ECO:0007669"/>
    <property type="project" value="TreeGrafter"/>
</dbReference>
<feature type="transmembrane region" description="Helical" evidence="4">
    <location>
        <begin position="190"/>
        <end position="212"/>
    </location>
</feature>
<feature type="transmembrane region" description="Helical" evidence="4">
    <location>
        <begin position="10"/>
        <end position="27"/>
    </location>
</feature>
<reference evidence="6 7" key="1">
    <citation type="submission" date="2018-05" db="EMBL/GenBank/DDBJ databases">
        <title>Genomic Encyclopedia of Type Strains, Phase IV (KMG-IV): sequencing the most valuable type-strain genomes for metagenomic binning, comparative biology and taxonomic classification.</title>
        <authorList>
            <person name="Goeker M."/>
        </authorList>
    </citation>
    <scope>NUCLEOTIDE SEQUENCE [LARGE SCALE GENOMIC DNA]</scope>
    <source>
        <strain evidence="6 7">DSM 14263</strain>
    </source>
</reference>
<dbReference type="NCBIfam" id="TIGR00254">
    <property type="entry name" value="GGDEF"/>
    <property type="match status" value="1"/>
</dbReference>
<dbReference type="GO" id="GO:0052621">
    <property type="term" value="F:diguanylate cyclase activity"/>
    <property type="evidence" value="ECO:0007669"/>
    <property type="project" value="UniProtKB-EC"/>
</dbReference>
<dbReference type="InterPro" id="IPR050469">
    <property type="entry name" value="Diguanylate_Cyclase"/>
</dbReference>
<keyword evidence="4" id="KW-0812">Transmembrane</keyword>
<feature type="transmembrane region" description="Helical" evidence="4">
    <location>
        <begin position="98"/>
        <end position="114"/>
    </location>
</feature>
<dbReference type="GO" id="GO:0005886">
    <property type="term" value="C:plasma membrane"/>
    <property type="evidence" value="ECO:0007669"/>
    <property type="project" value="TreeGrafter"/>
</dbReference>
<dbReference type="OrthoDB" id="9803824at2"/>
<proteinExistence type="predicted"/>
<dbReference type="SMART" id="SM00267">
    <property type="entry name" value="GGDEF"/>
    <property type="match status" value="1"/>
</dbReference>
<comment type="cofactor">
    <cofactor evidence="1">
        <name>Mg(2+)</name>
        <dbReference type="ChEBI" id="CHEBI:18420"/>
    </cofactor>
</comment>
<feature type="transmembrane region" description="Helical" evidence="4">
    <location>
        <begin position="33"/>
        <end position="50"/>
    </location>
</feature>
<dbReference type="SUPFAM" id="SSF55073">
    <property type="entry name" value="Nucleotide cyclase"/>
    <property type="match status" value="1"/>
</dbReference>
<dbReference type="Pfam" id="PF00990">
    <property type="entry name" value="GGDEF"/>
    <property type="match status" value="1"/>
</dbReference>
<name>A0A316IJU2_9GAMM</name>
<feature type="transmembrane region" description="Helical" evidence="4">
    <location>
        <begin position="62"/>
        <end position="86"/>
    </location>
</feature>
<dbReference type="Gene3D" id="3.30.70.270">
    <property type="match status" value="1"/>
</dbReference>
<comment type="catalytic activity">
    <reaction evidence="3">
        <text>2 GTP = 3',3'-c-di-GMP + 2 diphosphate</text>
        <dbReference type="Rhea" id="RHEA:24898"/>
        <dbReference type="ChEBI" id="CHEBI:33019"/>
        <dbReference type="ChEBI" id="CHEBI:37565"/>
        <dbReference type="ChEBI" id="CHEBI:58805"/>
        <dbReference type="EC" id="2.7.7.65"/>
    </reaction>
</comment>
<evidence type="ECO:0000256" key="2">
    <source>
        <dbReference type="ARBA" id="ARBA00012528"/>
    </source>
</evidence>
<organism evidence="6 7">
    <name type="scientific">Fulvimonas soli</name>
    <dbReference type="NCBI Taxonomy" id="155197"/>
    <lineage>
        <taxon>Bacteria</taxon>
        <taxon>Pseudomonadati</taxon>
        <taxon>Pseudomonadota</taxon>
        <taxon>Gammaproteobacteria</taxon>
        <taxon>Lysobacterales</taxon>
        <taxon>Rhodanobacteraceae</taxon>
        <taxon>Fulvimonas</taxon>
    </lineage>
</organism>
<dbReference type="AlphaFoldDB" id="A0A316IJU2"/>
<feature type="domain" description="GGDEF" evidence="5">
    <location>
        <begin position="352"/>
        <end position="490"/>
    </location>
</feature>
<dbReference type="InterPro" id="IPR029787">
    <property type="entry name" value="Nucleotide_cyclase"/>
</dbReference>
<dbReference type="InterPro" id="IPR000160">
    <property type="entry name" value="GGDEF_dom"/>
</dbReference>
<feature type="transmembrane region" description="Helical" evidence="4">
    <location>
        <begin position="256"/>
        <end position="275"/>
    </location>
</feature>
<dbReference type="PROSITE" id="PS50887">
    <property type="entry name" value="GGDEF"/>
    <property type="match status" value="1"/>
</dbReference>
<gene>
    <name evidence="6" type="ORF">C7456_101109</name>
</gene>